<protein>
    <recommendedName>
        <fullName evidence="2">EGF-like domain-containing protein</fullName>
    </recommendedName>
</protein>
<dbReference type="EMBL" id="CAJNYD010002162">
    <property type="protein sequence ID" value="CAF3396602.1"/>
    <property type="molecule type" value="Genomic_DNA"/>
</dbReference>
<feature type="domain" description="EGF-like" evidence="2">
    <location>
        <begin position="229"/>
        <end position="263"/>
    </location>
</feature>
<keyword evidence="1" id="KW-0732">Signal</keyword>
<evidence type="ECO:0000256" key="1">
    <source>
        <dbReference type="SAM" id="SignalP"/>
    </source>
</evidence>
<name>A0A820GDE5_9BILA</name>
<feature type="domain" description="EGF-like" evidence="2">
    <location>
        <begin position="982"/>
        <end position="1023"/>
    </location>
</feature>
<feature type="domain" description="EGF-like" evidence="2">
    <location>
        <begin position="331"/>
        <end position="382"/>
    </location>
</feature>
<feature type="domain" description="EGF-like" evidence="2">
    <location>
        <begin position="847"/>
        <end position="883"/>
    </location>
</feature>
<feature type="chain" id="PRO_5036236799" description="EGF-like domain-containing protein" evidence="1">
    <location>
        <begin position="24"/>
        <end position="1051"/>
    </location>
</feature>
<dbReference type="EMBL" id="CAJOBO010000707">
    <property type="protein sequence ID" value="CAF4276092.1"/>
    <property type="molecule type" value="Genomic_DNA"/>
</dbReference>
<dbReference type="InterPro" id="IPR000742">
    <property type="entry name" value="EGF"/>
</dbReference>
<dbReference type="PANTHER" id="PTHR39069:SF8">
    <property type="entry name" value="FI17111P1"/>
    <property type="match status" value="1"/>
</dbReference>
<gene>
    <name evidence="4" type="ORF">HFQ381_LOCUS11976</name>
    <name evidence="3" type="ORF">LUA448_LOCUS17170</name>
</gene>
<dbReference type="PANTHER" id="PTHR39069">
    <property type="entry name" value="ECDYSONE-INDUCIBLE GENE E1, ISOFORM A"/>
    <property type="match status" value="1"/>
</dbReference>
<proteinExistence type="predicted"/>
<dbReference type="SMART" id="SM00181">
    <property type="entry name" value="EGF"/>
    <property type="match status" value="7"/>
</dbReference>
<evidence type="ECO:0000259" key="2">
    <source>
        <dbReference type="SMART" id="SM00181"/>
    </source>
</evidence>
<feature type="signal peptide" evidence="1">
    <location>
        <begin position="1"/>
        <end position="23"/>
    </location>
</feature>
<evidence type="ECO:0000313" key="3">
    <source>
        <dbReference type="EMBL" id="CAF3396602.1"/>
    </source>
</evidence>
<feature type="domain" description="EGF-like" evidence="2">
    <location>
        <begin position="114"/>
        <end position="148"/>
    </location>
</feature>
<organism evidence="4 5">
    <name type="scientific">Rotaria socialis</name>
    <dbReference type="NCBI Taxonomy" id="392032"/>
    <lineage>
        <taxon>Eukaryota</taxon>
        <taxon>Metazoa</taxon>
        <taxon>Spiralia</taxon>
        <taxon>Gnathifera</taxon>
        <taxon>Rotifera</taxon>
        <taxon>Eurotatoria</taxon>
        <taxon>Bdelloidea</taxon>
        <taxon>Philodinida</taxon>
        <taxon>Philodinidae</taxon>
        <taxon>Rotaria</taxon>
    </lineage>
</organism>
<dbReference type="Proteomes" id="UP000663833">
    <property type="component" value="Unassembled WGS sequence"/>
</dbReference>
<accession>A0A820GDE5</accession>
<feature type="domain" description="EGF-like" evidence="2">
    <location>
        <begin position="167"/>
        <end position="209"/>
    </location>
</feature>
<feature type="domain" description="EGF-like" evidence="2">
    <location>
        <begin position="74"/>
        <end position="108"/>
    </location>
</feature>
<dbReference type="AlphaFoldDB" id="A0A820GDE5"/>
<sequence length="1051" mass="116141">MSSFHYLFIFGNLLLIFISLTKAASLDERCDSNPECIGTGLICHTNLCQCDAPWYKPCNTVCEVQQQSVYEGDTCRVDDNCMRHARCDNSSKKCVCKETFSSFNGLCRKKYNETCAGNDECVSNICDISLRRCTCQDGSEPLNDGRCRRILARLYLNWAQANESKDFCYNDDSCLNILATCRNDGNRMEKFCQCPPNGYTTDFNNQKCIANEIERLSPMNEQTSTDNTTCVFCKDNNAVCANVGNKDTCWCRAGYDKVGNECQNIRYKFIFPTAMDSAQHSFSSTCSINGSIESVQDSLCSCAAYQEYDAATRHCKNIERQWISEHFEYGICTRIKSDAVAQGPINALCPPPLQCRANGDKYVCSCGSNKFLQSDAIGVRCVYRLGKPAENSSCPMNADFINNTCVCKAGYNQVNEDRGCELVLEHQETLADCSTSGSVAANNSCKTSFGGAARYCRPGVCRCDPTISFRNPAPVVCYSLLGVSQPEPNCPPGSKPPNAGTCECKGENRKSNDNRRCDPKSLLYNWNEATVNQADLQRGDCAALYSGWLADFNDTASIKVCQCAPIAFKSPSGVECWPLVYTDLTGSVSACNIPNSMQSITNSRRCECQSGYRPSNLMKRDCVRIPGRLDESIVINIPDVNPITASDCRALFGVLAELNNSRCVCPDDISFANNDGSRCHGILNKPTGLPTLANSDCPQHASIKITQIGTCQCNEGFVSSADNRICTTVDIPLVGTKEPLSANSCTNFTTDNCIAKYGTDSFCENNQCWCNRKSSFNINDNRCESFSNYIFPGLHERHNVSCDVDADCTRDNVNIDTVECTHRTSASSDYKVCVCKHGLFLNPFTQTCESRCPSDCNNRANSVCNGYNCVCKQGFIEENNTCVPVKEQIQLYKPCNSSFVATENIDVTCSSCNRGECAFSYRDTGFQCAKFNFDNDRCVTQGPNVCNALIGNSRCFEEENKCVCESGYYRDENLCALSVDSRCTTPEQCGSNGICSGQRCRCAEGKRVQNAIDAFGRSIQRCINDNTNGADQIRFSFISVLFFICVRIFFI</sequence>
<dbReference type="Proteomes" id="UP000663851">
    <property type="component" value="Unassembled WGS sequence"/>
</dbReference>
<comment type="caution">
    <text evidence="4">The sequence shown here is derived from an EMBL/GenBank/DDBJ whole genome shotgun (WGS) entry which is preliminary data.</text>
</comment>
<evidence type="ECO:0000313" key="4">
    <source>
        <dbReference type="EMBL" id="CAF4276092.1"/>
    </source>
</evidence>
<evidence type="ECO:0000313" key="5">
    <source>
        <dbReference type="Proteomes" id="UP000663851"/>
    </source>
</evidence>
<reference evidence="4" key="1">
    <citation type="submission" date="2021-02" db="EMBL/GenBank/DDBJ databases">
        <authorList>
            <person name="Nowell W R."/>
        </authorList>
    </citation>
    <scope>NUCLEOTIDE SEQUENCE</scope>
</reference>